<organism evidence="4 5">
    <name type="scientific">Pseudomonas oryzihabitans</name>
    <dbReference type="NCBI Taxonomy" id="47885"/>
    <lineage>
        <taxon>Bacteria</taxon>
        <taxon>Pseudomonadati</taxon>
        <taxon>Pseudomonadota</taxon>
        <taxon>Gammaproteobacteria</taxon>
        <taxon>Pseudomonadales</taxon>
        <taxon>Pseudomonadaceae</taxon>
        <taxon>Pseudomonas</taxon>
    </lineage>
</organism>
<dbReference type="PRINTS" id="PR01023">
    <property type="entry name" value="NAFLGMOTY"/>
</dbReference>
<dbReference type="SUPFAM" id="SSF103088">
    <property type="entry name" value="OmpA-like"/>
    <property type="match status" value="1"/>
</dbReference>
<keyword evidence="1" id="KW-0472">Membrane</keyword>
<dbReference type="AlphaFoldDB" id="A0AAJ2EUG1"/>
<dbReference type="Pfam" id="PF00691">
    <property type="entry name" value="OmpA"/>
    <property type="match status" value="1"/>
</dbReference>
<protein>
    <submittedName>
        <fullName evidence="4">Outer membrane protein OmpA-like peptidoglycan-associated protein</fullName>
    </submittedName>
</protein>
<feature type="compositionally biased region" description="Pro residues" evidence="2">
    <location>
        <begin position="301"/>
        <end position="316"/>
    </location>
</feature>
<evidence type="ECO:0000256" key="2">
    <source>
        <dbReference type="SAM" id="MobiDB-lite"/>
    </source>
</evidence>
<feature type="region of interest" description="Disordered" evidence="2">
    <location>
        <begin position="279"/>
        <end position="316"/>
    </location>
</feature>
<dbReference type="Proteomes" id="UP001268036">
    <property type="component" value="Unassembled WGS sequence"/>
</dbReference>
<dbReference type="PANTHER" id="PTHR30329:SF17">
    <property type="entry name" value="LIPOPROTEIN YFIB-RELATED"/>
    <property type="match status" value="1"/>
</dbReference>
<dbReference type="PROSITE" id="PS51123">
    <property type="entry name" value="OMPA_2"/>
    <property type="match status" value="1"/>
</dbReference>
<reference evidence="4" key="1">
    <citation type="submission" date="2023-08" db="EMBL/GenBank/DDBJ databases">
        <title>Functional and genomic diversity of the sorghum phyllosphere microbiome.</title>
        <authorList>
            <person name="Shade A."/>
        </authorList>
    </citation>
    <scope>NUCLEOTIDE SEQUENCE</scope>
    <source>
        <strain evidence="4">SORGH_AS_0201</strain>
    </source>
</reference>
<comment type="caution">
    <text evidence="4">The sequence shown here is derived from an EMBL/GenBank/DDBJ whole genome shotgun (WGS) entry which is preliminary data.</text>
</comment>
<accession>A0AAJ2EUG1</accession>
<feature type="domain" description="OmpA-like" evidence="3">
    <location>
        <begin position="166"/>
        <end position="283"/>
    </location>
</feature>
<evidence type="ECO:0000313" key="4">
    <source>
        <dbReference type="EMBL" id="MDR6232589.1"/>
    </source>
</evidence>
<dbReference type="Gene3D" id="3.30.1330.60">
    <property type="entry name" value="OmpA-like domain"/>
    <property type="match status" value="1"/>
</dbReference>
<dbReference type="PANTHER" id="PTHR30329">
    <property type="entry name" value="STATOR ELEMENT OF FLAGELLAR MOTOR COMPLEX"/>
    <property type="match status" value="1"/>
</dbReference>
<feature type="compositionally biased region" description="Low complexity" evidence="2">
    <location>
        <begin position="291"/>
        <end position="300"/>
    </location>
</feature>
<gene>
    <name evidence="4" type="ORF">QE440_000330</name>
</gene>
<dbReference type="Gene3D" id="2.60.40.2540">
    <property type="match status" value="1"/>
</dbReference>
<dbReference type="GO" id="GO:0016020">
    <property type="term" value="C:membrane"/>
    <property type="evidence" value="ECO:0007669"/>
    <property type="project" value="UniProtKB-UniRule"/>
</dbReference>
<dbReference type="EMBL" id="JAVJAF010000001">
    <property type="protein sequence ID" value="MDR6232589.1"/>
    <property type="molecule type" value="Genomic_DNA"/>
</dbReference>
<dbReference type="InterPro" id="IPR050330">
    <property type="entry name" value="Bact_OuterMem_StrucFunc"/>
</dbReference>
<dbReference type="InterPro" id="IPR041544">
    <property type="entry name" value="MotY_N"/>
</dbReference>
<dbReference type="CDD" id="cd07185">
    <property type="entry name" value="OmpA_C-like"/>
    <property type="match status" value="1"/>
</dbReference>
<dbReference type="InterPro" id="IPR006665">
    <property type="entry name" value="OmpA-like"/>
</dbReference>
<proteinExistence type="predicted"/>
<name>A0AAJ2EUG1_9PSED</name>
<evidence type="ECO:0000256" key="1">
    <source>
        <dbReference type="PROSITE-ProRule" id="PRU00473"/>
    </source>
</evidence>
<dbReference type="Pfam" id="PF18393">
    <property type="entry name" value="MotY_N"/>
    <property type="match status" value="1"/>
</dbReference>
<evidence type="ECO:0000259" key="3">
    <source>
        <dbReference type="PROSITE" id="PS51123"/>
    </source>
</evidence>
<dbReference type="InterPro" id="IPR036737">
    <property type="entry name" value="OmpA-like_sf"/>
</dbReference>
<evidence type="ECO:0000313" key="5">
    <source>
        <dbReference type="Proteomes" id="UP001268036"/>
    </source>
</evidence>
<dbReference type="RefSeq" id="WP_309754453.1">
    <property type="nucleotide sequence ID" value="NZ_JAVJAF010000001.1"/>
</dbReference>
<sequence length="316" mass="34572">MRPRHLLLSALLLNAPVWGMTFQDRLESAEWKVEGDIFACRLLQPVPRFGSGGFLKRAGEATVFELRTTGPWLATGSASLQAAAAPWRPGLGDINLGSVQLVAGEQPLASSAQQAVRLLTGLREGRTPLVTGRDGLAQRVEVRLLPMRFDKAYQDFEACTRKLLAVNFEQIRHSQINFPDGGDALDDVARAKLDLIDDYLKADPRVNHVVVSGYSDNHGTRLDNRQESRLRALAVMEYLKAKGFPAEQIELRFFGEQYPLVPNTSKVNRARNRRVTLVFSQGPATPPQPTTAPTATAANPAEPPAPTPAPPVKPKG</sequence>